<proteinExistence type="inferred from homology"/>
<evidence type="ECO:0000259" key="8">
    <source>
        <dbReference type="Pfam" id="PF20684"/>
    </source>
</evidence>
<dbReference type="EMBL" id="KI912109">
    <property type="protein sequence ID" value="ETS87694.1"/>
    <property type="molecule type" value="Genomic_DNA"/>
</dbReference>
<dbReference type="PANTHER" id="PTHR33048">
    <property type="entry name" value="PTH11-LIKE INTEGRAL MEMBRANE PROTEIN (AFU_ORTHOLOGUE AFUA_5G11245)"/>
    <property type="match status" value="1"/>
</dbReference>
<evidence type="ECO:0000313" key="10">
    <source>
        <dbReference type="Proteomes" id="UP000030651"/>
    </source>
</evidence>
<feature type="transmembrane region" description="Helical" evidence="7">
    <location>
        <begin position="117"/>
        <end position="136"/>
    </location>
</feature>
<keyword evidence="4 7" id="KW-0472">Membrane</keyword>
<feature type="region of interest" description="Disordered" evidence="6">
    <location>
        <begin position="183"/>
        <end position="206"/>
    </location>
</feature>
<accession>W3XNZ5</accession>
<evidence type="ECO:0000256" key="2">
    <source>
        <dbReference type="ARBA" id="ARBA00022692"/>
    </source>
</evidence>
<dbReference type="AlphaFoldDB" id="W3XNZ5"/>
<organism evidence="9 10">
    <name type="scientific">Pestalotiopsis fici (strain W106-1 / CGMCC3.15140)</name>
    <dbReference type="NCBI Taxonomy" id="1229662"/>
    <lineage>
        <taxon>Eukaryota</taxon>
        <taxon>Fungi</taxon>
        <taxon>Dikarya</taxon>
        <taxon>Ascomycota</taxon>
        <taxon>Pezizomycotina</taxon>
        <taxon>Sordariomycetes</taxon>
        <taxon>Xylariomycetidae</taxon>
        <taxon>Amphisphaeriales</taxon>
        <taxon>Sporocadaceae</taxon>
        <taxon>Pestalotiopsis</taxon>
    </lineage>
</organism>
<feature type="region of interest" description="Disordered" evidence="6">
    <location>
        <begin position="224"/>
        <end position="262"/>
    </location>
</feature>
<name>W3XNZ5_PESFW</name>
<evidence type="ECO:0000313" key="9">
    <source>
        <dbReference type="EMBL" id="ETS87694.1"/>
    </source>
</evidence>
<evidence type="ECO:0000256" key="6">
    <source>
        <dbReference type="SAM" id="MobiDB-lite"/>
    </source>
</evidence>
<keyword evidence="2 7" id="KW-0812">Transmembrane</keyword>
<keyword evidence="10" id="KW-1185">Reference proteome</keyword>
<feature type="compositionally biased region" description="Polar residues" evidence="6">
    <location>
        <begin position="184"/>
        <end position="206"/>
    </location>
</feature>
<dbReference type="InParanoid" id="W3XNZ5"/>
<dbReference type="HOGENOM" id="CLU_028200_0_0_1"/>
<feature type="transmembrane region" description="Helical" evidence="7">
    <location>
        <begin position="73"/>
        <end position="96"/>
    </location>
</feature>
<dbReference type="RefSeq" id="XP_007828294.1">
    <property type="nucleotide sequence ID" value="XM_007830103.1"/>
</dbReference>
<dbReference type="InterPro" id="IPR049326">
    <property type="entry name" value="Rhodopsin_dom_fungi"/>
</dbReference>
<feature type="compositionally biased region" description="Polar residues" evidence="6">
    <location>
        <begin position="251"/>
        <end position="262"/>
    </location>
</feature>
<comment type="similarity">
    <text evidence="5">Belongs to the SAT4 family.</text>
</comment>
<dbReference type="KEGG" id="pfy:PFICI_01522"/>
<reference evidence="10" key="1">
    <citation type="journal article" date="2015" name="BMC Genomics">
        <title>Genomic and transcriptomic analysis of the endophytic fungus Pestalotiopsis fici reveals its lifestyle and high potential for synthesis of natural products.</title>
        <authorList>
            <person name="Wang X."/>
            <person name="Zhang X."/>
            <person name="Liu L."/>
            <person name="Xiang M."/>
            <person name="Wang W."/>
            <person name="Sun X."/>
            <person name="Che Y."/>
            <person name="Guo L."/>
            <person name="Liu G."/>
            <person name="Guo L."/>
            <person name="Wang C."/>
            <person name="Yin W.B."/>
            <person name="Stadler M."/>
            <person name="Zhang X."/>
            <person name="Liu X."/>
        </authorList>
    </citation>
    <scope>NUCLEOTIDE SEQUENCE [LARGE SCALE GENOMIC DNA]</scope>
    <source>
        <strain evidence="10">W106-1 / CGMCC3.15140</strain>
    </source>
</reference>
<dbReference type="Proteomes" id="UP000030651">
    <property type="component" value="Unassembled WGS sequence"/>
</dbReference>
<dbReference type="InterPro" id="IPR052337">
    <property type="entry name" value="SAT4-like"/>
</dbReference>
<dbReference type="eggNOG" id="ENOG502SKHN">
    <property type="taxonomic scope" value="Eukaryota"/>
</dbReference>
<feature type="compositionally biased region" description="Low complexity" evidence="6">
    <location>
        <begin position="229"/>
        <end position="242"/>
    </location>
</feature>
<dbReference type="OMA" id="SAVENCM"/>
<gene>
    <name evidence="9" type="ORF">PFICI_01522</name>
</gene>
<evidence type="ECO:0000256" key="1">
    <source>
        <dbReference type="ARBA" id="ARBA00004141"/>
    </source>
</evidence>
<feature type="transmembrane region" description="Helical" evidence="7">
    <location>
        <begin position="148"/>
        <end position="172"/>
    </location>
</feature>
<evidence type="ECO:0000256" key="5">
    <source>
        <dbReference type="ARBA" id="ARBA00038359"/>
    </source>
</evidence>
<dbReference type="GeneID" id="19266535"/>
<dbReference type="GO" id="GO:0016020">
    <property type="term" value="C:membrane"/>
    <property type="evidence" value="ECO:0007669"/>
    <property type="project" value="UniProtKB-SubCell"/>
</dbReference>
<sequence>MTKVSILLLYRRLFYVGETRKVEDGKPFVIAFWFATFFTCVYPFIMWIVMACACRPMSFYWRQYTGATDGKCIQVLTFYLAFGVVNMINDIFVLVVPIPRITRLQMNKRKKASVAGIMLLGSFVCVASIVRIYYLVQLDSGAVDVSWILGPAFGWSSLEPSVAIISACLPTYAPLFRSLKNRTGKSSNSHGYNSRTGPAHSQTPNFMQGQSHFRIEDDEVELTDKNHFRSTQRSHSSSVSRPSTDDHGITVKTQIQVSSTGK</sequence>
<evidence type="ECO:0000256" key="7">
    <source>
        <dbReference type="SAM" id="Phobius"/>
    </source>
</evidence>
<keyword evidence="3 7" id="KW-1133">Transmembrane helix</keyword>
<dbReference type="Pfam" id="PF20684">
    <property type="entry name" value="Fung_rhodopsin"/>
    <property type="match status" value="1"/>
</dbReference>
<dbReference type="OrthoDB" id="5429740at2759"/>
<protein>
    <recommendedName>
        <fullName evidence="8">Rhodopsin domain-containing protein</fullName>
    </recommendedName>
</protein>
<feature type="transmembrane region" description="Helical" evidence="7">
    <location>
        <begin position="28"/>
        <end position="53"/>
    </location>
</feature>
<evidence type="ECO:0000256" key="4">
    <source>
        <dbReference type="ARBA" id="ARBA00023136"/>
    </source>
</evidence>
<evidence type="ECO:0000256" key="3">
    <source>
        <dbReference type="ARBA" id="ARBA00022989"/>
    </source>
</evidence>
<dbReference type="PANTHER" id="PTHR33048:SF163">
    <property type="entry name" value="INTEGRAL MEMBRANE PROTEIN (AFU_ORTHOLOGUE AFUA_8G05510)"/>
    <property type="match status" value="1"/>
</dbReference>
<feature type="domain" description="Rhodopsin" evidence="8">
    <location>
        <begin position="1"/>
        <end position="177"/>
    </location>
</feature>
<comment type="subcellular location">
    <subcellularLocation>
        <location evidence="1">Membrane</location>
        <topology evidence="1">Multi-pass membrane protein</topology>
    </subcellularLocation>
</comment>